<dbReference type="Pfam" id="PF06723">
    <property type="entry name" value="MreB_Mbl"/>
    <property type="match status" value="1"/>
</dbReference>
<evidence type="ECO:0000256" key="4">
    <source>
        <dbReference type="ARBA" id="ARBA00022960"/>
    </source>
</evidence>
<comment type="similarity">
    <text evidence="5 6">Belongs to the FtsA/MreB family.</text>
</comment>
<dbReference type="NCBIfam" id="NF010539">
    <property type="entry name" value="PRK13927.1"/>
    <property type="match status" value="1"/>
</dbReference>
<dbReference type="PANTHER" id="PTHR42749">
    <property type="entry name" value="CELL SHAPE-DETERMINING PROTEIN MREB"/>
    <property type="match status" value="1"/>
</dbReference>
<dbReference type="Gene3D" id="3.30.420.40">
    <property type="match status" value="3"/>
</dbReference>
<accession>A0A0H3KWC4</accession>
<name>A0A0H3KWC4_BURM1</name>
<keyword evidence="3 6" id="KW-0067">ATP-binding</keyword>
<dbReference type="eggNOG" id="COG1077">
    <property type="taxonomic scope" value="Bacteria"/>
</dbReference>
<dbReference type="GO" id="GO:0005737">
    <property type="term" value="C:cytoplasm"/>
    <property type="evidence" value="ECO:0007669"/>
    <property type="project" value="UniProtKB-SubCell"/>
</dbReference>
<evidence type="ECO:0000256" key="6">
    <source>
        <dbReference type="HAMAP-Rule" id="MF_02207"/>
    </source>
</evidence>
<evidence type="ECO:0000313" key="8">
    <source>
        <dbReference type="Proteomes" id="UP000008815"/>
    </source>
</evidence>
<dbReference type="HAMAP" id="MF_02207">
    <property type="entry name" value="MreB"/>
    <property type="match status" value="1"/>
</dbReference>
<evidence type="ECO:0000256" key="1">
    <source>
        <dbReference type="ARBA" id="ARBA00022490"/>
    </source>
</evidence>
<feature type="binding site" evidence="6">
    <location>
        <begin position="218"/>
        <end position="221"/>
    </location>
    <ligand>
        <name>ATP</name>
        <dbReference type="ChEBI" id="CHEBI:30616"/>
    </ligand>
</feature>
<comment type="function">
    <text evidence="6">Forms membrane-associated dynamic filaments that are essential for cell shape determination. Acts by regulating cell wall synthesis and cell elongation, and thus cell shape. A feedback loop between cell geometry and MreB localization may maintain elongated cell shape by targeting cell wall growth to regions of negative cell wall curvature.</text>
</comment>
<dbReference type="RefSeq" id="WP_006412496.1">
    <property type="nucleotide sequence ID" value="NC_010086.1"/>
</dbReference>
<dbReference type="GO" id="GO:0005524">
    <property type="term" value="F:ATP binding"/>
    <property type="evidence" value="ECO:0007669"/>
    <property type="project" value="UniProtKB-KW"/>
</dbReference>
<dbReference type="PANTHER" id="PTHR42749:SF1">
    <property type="entry name" value="CELL SHAPE-DETERMINING PROTEIN MREB"/>
    <property type="match status" value="1"/>
</dbReference>
<comment type="caution">
    <text evidence="6">Lacks conserved residue(s) required for the propagation of feature annotation.</text>
</comment>
<organism evidence="7 8">
    <name type="scientific">Burkholderia multivorans (strain ATCC 17616 / 249)</name>
    <dbReference type="NCBI Taxonomy" id="395019"/>
    <lineage>
        <taxon>Bacteria</taxon>
        <taxon>Pseudomonadati</taxon>
        <taxon>Pseudomonadota</taxon>
        <taxon>Betaproteobacteria</taxon>
        <taxon>Burkholderiales</taxon>
        <taxon>Burkholderiaceae</taxon>
        <taxon>Burkholderia</taxon>
        <taxon>Burkholderia cepacia complex</taxon>
    </lineage>
</organism>
<evidence type="ECO:0000256" key="3">
    <source>
        <dbReference type="ARBA" id="ARBA00022840"/>
    </source>
</evidence>
<dbReference type="HOGENOM" id="CLU_052037_0_0_4"/>
<dbReference type="KEGG" id="bmu:Bmul_3685"/>
<dbReference type="PRINTS" id="PR01652">
    <property type="entry name" value="SHAPEPROTEIN"/>
</dbReference>
<keyword evidence="1 6" id="KW-0963">Cytoplasm</keyword>
<comment type="subunit">
    <text evidence="6">Forms polymers.</text>
</comment>
<dbReference type="CDD" id="cd10225">
    <property type="entry name" value="ASKHA_NBD_MreB-like"/>
    <property type="match status" value="1"/>
</dbReference>
<evidence type="ECO:0000313" key="7">
    <source>
        <dbReference type="EMBL" id="BAG46679.1"/>
    </source>
</evidence>
<dbReference type="InterPro" id="IPR004753">
    <property type="entry name" value="MreB"/>
</dbReference>
<dbReference type="GO" id="GO:0000902">
    <property type="term" value="P:cell morphogenesis"/>
    <property type="evidence" value="ECO:0007669"/>
    <property type="project" value="InterPro"/>
</dbReference>
<dbReference type="GO" id="GO:0008360">
    <property type="term" value="P:regulation of cell shape"/>
    <property type="evidence" value="ECO:0007669"/>
    <property type="project" value="UniProtKB-UniRule"/>
</dbReference>
<reference evidence="7 8" key="1">
    <citation type="submission" date="2007-04" db="EMBL/GenBank/DDBJ databases">
        <title>Complete genome sequence of Burkholderia multivorans ATCC 17616.</title>
        <authorList>
            <person name="Ohtsubo Y."/>
            <person name="Yamashita A."/>
            <person name="Kurokawa K."/>
            <person name="Takami H."/>
            <person name="Yuhara S."/>
            <person name="Nishiyama E."/>
            <person name="Endo R."/>
            <person name="Miyazaki R."/>
            <person name="Ono A."/>
            <person name="Yano K."/>
            <person name="Ito M."/>
            <person name="Sota M."/>
            <person name="Yuji N."/>
            <person name="Hattori M."/>
            <person name="Tsuda M."/>
        </authorList>
    </citation>
    <scope>NUCLEOTIDE SEQUENCE [LARGE SCALE GENOMIC DNA]</scope>
    <source>
        <strain evidence="8">ATCC 17616 / 249</strain>
    </source>
</reference>
<sequence>MSTPLFGKLFAQPVAIDPGTASTRIYTHDRGVVLNQPSVVCFRKAGGAASRSTLAAVGELAKALLGREPAHIEAVRPMQHGVIADAHAAGQMIRRFIDMSDTRSRFGRRIEVTLCVPSDATAVERRALREAAFAAGVSEVALIDEALAAALGAGLPVTEPVGSMVVDIGGGTTEVAVISLGGIVYREAIRVGGDQFDEAIINHVRGLHGVLLGEQTAEHVKKTIGSATRAVPRRTAPAIGRGVEDGLPRAIELSNHDVADALAAPLKQVIGTVKSVLENAPAELVTDIAHRGIVLTGGGALLADLERLLRDETGLDARIADDPATCAVRGAGEARGRLAVRALG</sequence>
<evidence type="ECO:0000256" key="2">
    <source>
        <dbReference type="ARBA" id="ARBA00022741"/>
    </source>
</evidence>
<dbReference type="EMBL" id="AP009386">
    <property type="protein sequence ID" value="BAG46679.1"/>
    <property type="molecule type" value="Genomic_DNA"/>
</dbReference>
<dbReference type="Proteomes" id="UP000008815">
    <property type="component" value="Chromosome 2"/>
</dbReference>
<comment type="subcellular location">
    <subcellularLocation>
        <location evidence="6">Cytoplasm</location>
    </subcellularLocation>
    <text evidence="6">Membrane-associated.</text>
</comment>
<protein>
    <recommendedName>
        <fullName evidence="6">Cell shape-determining protein MreB</fullName>
    </recommendedName>
</protein>
<dbReference type="NCBIfam" id="TIGR00904">
    <property type="entry name" value="mreB"/>
    <property type="match status" value="1"/>
</dbReference>
<dbReference type="InterPro" id="IPR056546">
    <property type="entry name" value="MreB_MamK-like"/>
</dbReference>
<feature type="binding site" evidence="6">
    <location>
        <begin position="170"/>
        <end position="172"/>
    </location>
    <ligand>
        <name>ATP</name>
        <dbReference type="ChEBI" id="CHEBI:30616"/>
    </ligand>
</feature>
<keyword evidence="4 6" id="KW-0133">Cell shape</keyword>
<dbReference type="AlphaFoldDB" id="A0A0H3KWC4"/>
<dbReference type="InterPro" id="IPR043129">
    <property type="entry name" value="ATPase_NBD"/>
</dbReference>
<feature type="binding site" evidence="6">
    <location>
        <begin position="298"/>
        <end position="301"/>
    </location>
    <ligand>
        <name>ATP</name>
        <dbReference type="ChEBI" id="CHEBI:30616"/>
    </ligand>
</feature>
<evidence type="ECO:0000256" key="5">
    <source>
        <dbReference type="ARBA" id="ARBA00023458"/>
    </source>
</evidence>
<dbReference type="SUPFAM" id="SSF53067">
    <property type="entry name" value="Actin-like ATPase domain"/>
    <property type="match status" value="2"/>
</dbReference>
<keyword evidence="2 6" id="KW-0547">Nucleotide-binding</keyword>
<dbReference type="STRING" id="395019.BMULJ_04832"/>
<proteinExistence type="inferred from homology"/>
<dbReference type="KEGG" id="bmj:BMULJ_04832"/>
<gene>
    <name evidence="6 7" type="primary">mreB</name>
    <name evidence="7" type="ordered locus">BMULJ_04832</name>
</gene>
<keyword evidence="8" id="KW-1185">Reference proteome</keyword>